<dbReference type="InterPro" id="IPR006439">
    <property type="entry name" value="HAD-SF_hydro_IA"/>
</dbReference>
<dbReference type="Proteomes" id="UP000886785">
    <property type="component" value="Unassembled WGS sequence"/>
</dbReference>
<protein>
    <submittedName>
        <fullName evidence="1">Noncanonical pyrimidine nucleotidase, YjjG family</fullName>
    </submittedName>
</protein>
<reference evidence="1" key="2">
    <citation type="journal article" date="2021" name="PeerJ">
        <title>Extensive microbial diversity within the chicken gut microbiome revealed by metagenomics and culture.</title>
        <authorList>
            <person name="Gilroy R."/>
            <person name="Ravi A."/>
            <person name="Getino M."/>
            <person name="Pursley I."/>
            <person name="Horton D.L."/>
            <person name="Alikhan N.F."/>
            <person name="Baker D."/>
            <person name="Gharbi K."/>
            <person name="Hall N."/>
            <person name="Watson M."/>
            <person name="Adriaenssens E.M."/>
            <person name="Foster-Nyarko E."/>
            <person name="Jarju S."/>
            <person name="Secka A."/>
            <person name="Antonio M."/>
            <person name="Oren A."/>
            <person name="Chaudhuri R.R."/>
            <person name="La Ragione R."/>
            <person name="Hildebrand F."/>
            <person name="Pallen M.J."/>
        </authorList>
    </citation>
    <scope>NUCLEOTIDE SEQUENCE</scope>
    <source>
        <strain evidence="1">ChiSjej1B19-7085</strain>
    </source>
</reference>
<dbReference type="AlphaFoldDB" id="A0A9D1DNS5"/>
<dbReference type="NCBIfam" id="TIGR01549">
    <property type="entry name" value="HAD-SF-IA-v1"/>
    <property type="match status" value="1"/>
</dbReference>
<dbReference type="PANTHER" id="PTHR47478:SF1">
    <property type="entry name" value="PYRIMIDINE 5'-NUCLEOTIDASE YJJG"/>
    <property type="match status" value="1"/>
</dbReference>
<dbReference type="SUPFAM" id="SSF56784">
    <property type="entry name" value="HAD-like"/>
    <property type="match status" value="1"/>
</dbReference>
<dbReference type="SFLD" id="SFLDG01129">
    <property type="entry name" value="C1.5:_HAD__Beta-PGM__Phosphata"/>
    <property type="match status" value="1"/>
</dbReference>
<dbReference type="Gene3D" id="3.40.50.1000">
    <property type="entry name" value="HAD superfamily/HAD-like"/>
    <property type="match status" value="1"/>
</dbReference>
<evidence type="ECO:0000313" key="2">
    <source>
        <dbReference type="Proteomes" id="UP000886785"/>
    </source>
</evidence>
<dbReference type="InterPro" id="IPR011951">
    <property type="entry name" value="HAD-SF_hydro_IA_YjjG/PynA"/>
</dbReference>
<accession>A0A9D1DNS5</accession>
<dbReference type="EMBL" id="DVHF01000011">
    <property type="protein sequence ID" value="HIR56253.1"/>
    <property type="molecule type" value="Genomic_DNA"/>
</dbReference>
<proteinExistence type="predicted"/>
<comment type="caution">
    <text evidence="1">The sequence shown here is derived from an EMBL/GenBank/DDBJ whole genome shotgun (WGS) entry which is preliminary data.</text>
</comment>
<dbReference type="PANTHER" id="PTHR47478">
    <property type="match status" value="1"/>
</dbReference>
<dbReference type="SFLD" id="SFLDS00003">
    <property type="entry name" value="Haloacid_Dehalogenase"/>
    <property type="match status" value="1"/>
</dbReference>
<dbReference type="InterPro" id="IPR023214">
    <property type="entry name" value="HAD_sf"/>
</dbReference>
<dbReference type="NCBIfam" id="TIGR02254">
    <property type="entry name" value="YjjG_YfnB"/>
    <property type="match status" value="1"/>
</dbReference>
<reference evidence="1" key="1">
    <citation type="submission" date="2020-10" db="EMBL/GenBank/DDBJ databases">
        <authorList>
            <person name="Gilroy R."/>
        </authorList>
    </citation>
    <scope>NUCLEOTIDE SEQUENCE</scope>
    <source>
        <strain evidence="1">ChiSjej1B19-7085</strain>
    </source>
</reference>
<dbReference type="InterPro" id="IPR036412">
    <property type="entry name" value="HAD-like_sf"/>
</dbReference>
<dbReference type="Pfam" id="PF00702">
    <property type="entry name" value="Hydrolase"/>
    <property type="match status" value="1"/>
</dbReference>
<dbReference type="InterPro" id="IPR052550">
    <property type="entry name" value="Pyrimidine_5'-ntase_YjjG"/>
</dbReference>
<evidence type="ECO:0000313" key="1">
    <source>
        <dbReference type="EMBL" id="HIR56253.1"/>
    </source>
</evidence>
<name>A0A9D1DNS5_9FIRM</name>
<dbReference type="Gene3D" id="1.10.150.240">
    <property type="entry name" value="Putative phosphatase, domain 2"/>
    <property type="match status" value="1"/>
</dbReference>
<organism evidence="1 2">
    <name type="scientific">Candidatus Gallacutalibacter pullicola</name>
    <dbReference type="NCBI Taxonomy" id="2840830"/>
    <lineage>
        <taxon>Bacteria</taxon>
        <taxon>Bacillati</taxon>
        <taxon>Bacillota</taxon>
        <taxon>Clostridia</taxon>
        <taxon>Eubacteriales</taxon>
        <taxon>Candidatus Gallacutalibacter</taxon>
    </lineage>
</organism>
<gene>
    <name evidence="1" type="ORF">IAA54_01140</name>
</gene>
<dbReference type="GO" id="GO:0008253">
    <property type="term" value="F:5'-nucleotidase activity"/>
    <property type="evidence" value="ECO:0007669"/>
    <property type="project" value="InterPro"/>
</dbReference>
<dbReference type="InterPro" id="IPR023198">
    <property type="entry name" value="PGP-like_dom2"/>
</dbReference>
<sequence length="240" mass="27218">MKKYSCVLMDADRTLFDFDRAQEESLKVTLRDLLTAHEQQFTPELLREYRAISNTLWGLYERGGITQPKLQRERFRILLEKLGIPGGDDLADSCNRRFVEQLGEEACLIDGAVTLCRTLAGRGGALYIVTNGIERSQLRRLEKSELRPYIRKMYISEAIGVPKPHREFFDFVFSEIGEERRASSIVLGDSLTTDIAGGNNAGIDTCWYNPSGMENPGVPCTWEIARLTDFLDLDGIRQES</sequence>